<evidence type="ECO:0000313" key="2">
    <source>
        <dbReference type="EMBL" id="KAF5828992.1"/>
    </source>
</evidence>
<name>A0ABQ7G312_DUNSA</name>
<feature type="compositionally biased region" description="Low complexity" evidence="1">
    <location>
        <begin position="558"/>
        <end position="567"/>
    </location>
</feature>
<feature type="compositionally biased region" description="Low complexity" evidence="1">
    <location>
        <begin position="522"/>
        <end position="551"/>
    </location>
</feature>
<feature type="region of interest" description="Disordered" evidence="1">
    <location>
        <begin position="522"/>
        <end position="626"/>
    </location>
</feature>
<feature type="compositionally biased region" description="Basic and acidic residues" evidence="1">
    <location>
        <begin position="360"/>
        <end position="371"/>
    </location>
</feature>
<feature type="compositionally biased region" description="Polar residues" evidence="1">
    <location>
        <begin position="256"/>
        <end position="311"/>
    </location>
</feature>
<reference evidence="2" key="1">
    <citation type="submission" date="2017-08" db="EMBL/GenBank/DDBJ databases">
        <authorList>
            <person name="Polle J.E."/>
            <person name="Barry K."/>
            <person name="Cushman J."/>
            <person name="Schmutz J."/>
            <person name="Tran D."/>
            <person name="Hathwaick L.T."/>
            <person name="Yim W.C."/>
            <person name="Jenkins J."/>
            <person name="Mckie-Krisberg Z.M."/>
            <person name="Prochnik S."/>
            <person name="Lindquist E."/>
            <person name="Dockter R.B."/>
            <person name="Adam C."/>
            <person name="Molina H."/>
            <person name="Bunkerborg J."/>
            <person name="Jin E."/>
            <person name="Buchheim M."/>
            <person name="Magnuson J."/>
        </authorList>
    </citation>
    <scope>NUCLEOTIDE SEQUENCE</scope>
    <source>
        <strain evidence="2">CCAP 19/18</strain>
    </source>
</reference>
<gene>
    <name evidence="2" type="ORF">DUNSADRAFT_16721</name>
</gene>
<feature type="compositionally biased region" description="Low complexity" evidence="1">
    <location>
        <begin position="449"/>
        <end position="470"/>
    </location>
</feature>
<keyword evidence="3" id="KW-1185">Reference proteome</keyword>
<dbReference type="Proteomes" id="UP000815325">
    <property type="component" value="Unassembled WGS sequence"/>
</dbReference>
<evidence type="ECO:0000256" key="1">
    <source>
        <dbReference type="SAM" id="MobiDB-lite"/>
    </source>
</evidence>
<feature type="compositionally biased region" description="Polar residues" evidence="1">
    <location>
        <begin position="145"/>
        <end position="154"/>
    </location>
</feature>
<dbReference type="EMBL" id="MU070217">
    <property type="protein sequence ID" value="KAF5828992.1"/>
    <property type="molecule type" value="Genomic_DNA"/>
</dbReference>
<feature type="region of interest" description="Disordered" evidence="1">
    <location>
        <begin position="176"/>
        <end position="234"/>
    </location>
</feature>
<comment type="caution">
    <text evidence="2">The sequence shown here is derived from an EMBL/GenBank/DDBJ whole genome shotgun (WGS) entry which is preliminary data.</text>
</comment>
<feature type="region of interest" description="Disordered" evidence="1">
    <location>
        <begin position="449"/>
        <end position="475"/>
    </location>
</feature>
<sequence length="1112" mass="116819">MRDCTYSHTRASGALSHRLGYTPEPAWITEWSGCAARKLDTFSPQDLAMSAWGLAASGSVRPAYPTGAPLLMVQIARACVHPDTLAKCKLQDVSNIVWALATVGVAPEAPTLQALVHCAHHLLLQGSKLQTLALARALANASPAHTNTDLGNGNSSSSSSSSSSCSEYTRSMPCSSNSCTSSSENTRSMPGSSTCNNSTSNSENTRSVPHSSKSDSSTSSSSDSKGGTESSSMVLEGVPEASPLHVGSEVGVSQCAAPSTHNLPSSESLPSFSAPNASSGSRAAACTLSTSVQAPRQASQAQATSPPSLVPSSEAYHSMPSRNQAQAIPPVGVQQGDPCDVPSSPSTAQGNLEAHAQNRHQQEHQEGDHQRCLIQQQQQQRQKQQQQQQQQQQDEQDAVIRAPVAMGLKPQELCNLAWGLAKLQYHPGERFLSLLFTCFTQGSRIAHATASSSGTASSAPSTGSSSSTTSSRRRHRHLMGDCPQHYANMLWSMAQLRYCPPSAEMAACLQGLLAPATLSVSHSAAPASPSRNPGAEGLGVPSVPTTTTTSSTPPPPLGHSGSSSHNRSSMDGERGTSGNGQNSDNMGSEVGCSDNGSNSSSSSSSSSGDNSTSSRGSVPRSYRTSAADSPLLQLHPRLKGVDVAHVLWSLGVLRYKPSPPLFRLILLHTHVALYGTAQEWGIVDSHGRNAATTSAASATASMEAKVLLFRGGAAAARVVERMRDGSAAAALTAATSTAARRRQPLYTVLARMALDRPQVGLSAIELVRTMWGLRQLFGSKPLPPTLAGDVAGAALALVPGYHELDPPSLMYLARGLAGLGSTRCPPVCGEALANAMDDRLANLNAHALAHIMASIARLHYRPSPALWEHACARAGQLLASSRGGTAAAPGSFGLTPSSRAAALGATGAATQVAAAAVAARAPAGPQSGSRSGTQLLPRRSRVLFASTMAGPRELVLLLWGLAWTRGPNSGIKDFRWANNAVHAARQAMPSLGTEELRQLVWAVVRLRLKPWPLMGLRFEQACLARMAQLQQQGEPRPPFASSSSRRPRLTMTLLQQRRITHWLLVWKRQCASRQHKGAGADVKLSRSVSAASGQRPASRRIQKVVVENGGLK</sequence>
<protein>
    <submittedName>
        <fullName evidence="2">Uncharacterized protein</fullName>
    </submittedName>
</protein>
<feature type="compositionally biased region" description="Low complexity" evidence="1">
    <location>
        <begin position="593"/>
        <end position="617"/>
    </location>
</feature>
<feature type="compositionally biased region" description="Low complexity" evidence="1">
    <location>
        <begin position="155"/>
        <end position="164"/>
    </location>
</feature>
<evidence type="ECO:0000313" key="3">
    <source>
        <dbReference type="Proteomes" id="UP000815325"/>
    </source>
</evidence>
<feature type="compositionally biased region" description="Low complexity" evidence="1">
    <location>
        <begin position="214"/>
        <end position="232"/>
    </location>
</feature>
<feature type="region of interest" description="Disordered" evidence="1">
    <location>
        <begin position="145"/>
        <end position="164"/>
    </location>
</feature>
<organism evidence="2 3">
    <name type="scientific">Dunaliella salina</name>
    <name type="common">Green alga</name>
    <name type="synonym">Protococcus salinus</name>
    <dbReference type="NCBI Taxonomy" id="3046"/>
    <lineage>
        <taxon>Eukaryota</taxon>
        <taxon>Viridiplantae</taxon>
        <taxon>Chlorophyta</taxon>
        <taxon>core chlorophytes</taxon>
        <taxon>Chlorophyceae</taxon>
        <taxon>CS clade</taxon>
        <taxon>Chlamydomonadales</taxon>
        <taxon>Dunaliellaceae</taxon>
        <taxon>Dunaliella</taxon>
    </lineage>
</organism>
<feature type="region of interest" description="Disordered" evidence="1">
    <location>
        <begin position="251"/>
        <end position="378"/>
    </location>
</feature>
<feature type="compositionally biased region" description="Low complexity" evidence="1">
    <location>
        <begin position="176"/>
        <end position="207"/>
    </location>
</feature>
<accession>A0ABQ7G312</accession>
<proteinExistence type="predicted"/>